<sequence>MAAGTAQQVIPMFRLLRYFSIASLISMVLAAIALNLFNQLFEKQQLLRFGEHRNILLTKAFSQSIWPQYQNIAKTGKALDAGTLRSHPEIARLNRSVWEIMRGSPTVGVNIFLLNGRTLFSTDPAQIGSNSSSNDPGFFSARLGLPSSQIVTDDKSGTFGGKLTGRDVLASYIPIRGSEDDPIEAVMKIYTDVTELQKNETLEEHLLILSVVAVLAVLYGVLFFIARHADRIIRKQYEQQRHVEQSLRYLTTHDALTNLPNRLLLLDRIKQSLPSAERHNNLLAVATIALDNFQNINNSLGHQVGDKVLKIVAQRLSQCLREGDTIARVGGDEFVASLPDIHSNMNLFQIAKKMLSIISVPIESDGRELHLTASIGIALYPEHGSDAETLVRKADMAMHSAKRLGRNRHQMFVEHMDEQVQQQVQLEDELWRALKNNEFVLYYQPVIDLNSGAIIGAEALLRWPNEHGDWISPSEFIPLTEQCGLIVPLSEWVFSEACTQLQMWREREPELDDLTMSVNLSSRHFETSGLATMIASVVEQAEIDPKRLYIEITEAMLAGNNESVLANFSGLKRVGIKFSLDDFGTGYSSLGYLRNFPIDLLKIDRTFVQDLPDNADNAAIVTTIIALANSVNLAVVAKGVENSAQAAFLHEQGCHYAQGFLFGRPVPPDEFLSLVLAQRGKNLSESPFQLIPTQ</sequence>
<dbReference type="SUPFAM" id="SSF55073">
    <property type="entry name" value="Nucleotide cyclase"/>
    <property type="match status" value="1"/>
</dbReference>
<dbReference type="InterPro" id="IPR043128">
    <property type="entry name" value="Rev_trsase/Diguanyl_cyclase"/>
</dbReference>
<dbReference type="NCBIfam" id="TIGR00254">
    <property type="entry name" value="GGDEF"/>
    <property type="match status" value="1"/>
</dbReference>
<evidence type="ECO:0000256" key="1">
    <source>
        <dbReference type="SAM" id="Phobius"/>
    </source>
</evidence>
<dbReference type="EMBL" id="LSLI01000013">
    <property type="protein sequence ID" value="KXS33010.1"/>
    <property type="molecule type" value="Genomic_DNA"/>
</dbReference>
<dbReference type="Gene3D" id="3.30.70.270">
    <property type="match status" value="1"/>
</dbReference>
<dbReference type="InterPro" id="IPR029787">
    <property type="entry name" value="Nucleotide_cyclase"/>
</dbReference>
<dbReference type="SMART" id="SM00267">
    <property type="entry name" value="GGDEF"/>
    <property type="match status" value="1"/>
</dbReference>
<evidence type="ECO:0000259" key="3">
    <source>
        <dbReference type="PROSITE" id="PS50887"/>
    </source>
</evidence>
<keyword evidence="1" id="KW-0812">Transmembrane</keyword>
<name>A0A139BVK6_9PROT</name>
<dbReference type="SMART" id="SM00052">
    <property type="entry name" value="EAL"/>
    <property type="match status" value="1"/>
</dbReference>
<feature type="transmembrane region" description="Helical" evidence="1">
    <location>
        <begin position="206"/>
        <end position="226"/>
    </location>
</feature>
<dbReference type="FunFam" id="3.20.20.450:FF:000001">
    <property type="entry name" value="Cyclic di-GMP phosphodiesterase yahA"/>
    <property type="match status" value="1"/>
</dbReference>
<dbReference type="CDD" id="cd01949">
    <property type="entry name" value="GGDEF"/>
    <property type="match status" value="1"/>
</dbReference>
<dbReference type="PATRIC" id="fig|1796491.3.peg.934"/>
<evidence type="ECO:0000313" key="5">
    <source>
        <dbReference type="Proteomes" id="UP000070578"/>
    </source>
</evidence>
<dbReference type="InterPro" id="IPR000160">
    <property type="entry name" value="GGDEF_dom"/>
</dbReference>
<feature type="domain" description="EAL" evidence="2">
    <location>
        <begin position="423"/>
        <end position="679"/>
    </location>
</feature>
<feature type="domain" description="GGDEF" evidence="3">
    <location>
        <begin position="281"/>
        <end position="414"/>
    </location>
</feature>
<keyword evidence="1" id="KW-0472">Membrane</keyword>
<dbReference type="Pfam" id="PF00563">
    <property type="entry name" value="EAL"/>
    <property type="match status" value="1"/>
</dbReference>
<dbReference type="InterPro" id="IPR001633">
    <property type="entry name" value="EAL_dom"/>
</dbReference>
<dbReference type="PANTHER" id="PTHR44757">
    <property type="entry name" value="DIGUANYLATE CYCLASE DGCP"/>
    <property type="match status" value="1"/>
</dbReference>
<reference evidence="4 5" key="1">
    <citation type="submission" date="2016-02" db="EMBL/GenBank/DDBJ databases">
        <authorList>
            <person name="Wen L."/>
            <person name="He K."/>
            <person name="Yang H."/>
        </authorList>
    </citation>
    <scope>NUCLEOTIDE SEQUENCE [LARGE SCALE GENOMIC DNA]</scope>
    <source>
        <strain evidence="4">ShG14-8</strain>
    </source>
</reference>
<dbReference type="InterPro" id="IPR035919">
    <property type="entry name" value="EAL_sf"/>
</dbReference>
<dbReference type="PANTHER" id="PTHR44757:SF2">
    <property type="entry name" value="BIOFILM ARCHITECTURE MAINTENANCE PROTEIN MBAA"/>
    <property type="match status" value="1"/>
</dbReference>
<accession>A0A139BVK6</accession>
<dbReference type="AlphaFoldDB" id="A0A139BVK6"/>
<dbReference type="Gene3D" id="3.20.20.450">
    <property type="entry name" value="EAL domain"/>
    <property type="match status" value="1"/>
</dbReference>
<organism evidence="4 5">
    <name type="scientific">Candidatus Gallionella acididurans</name>
    <dbReference type="NCBI Taxonomy" id="1796491"/>
    <lineage>
        <taxon>Bacteria</taxon>
        <taxon>Pseudomonadati</taxon>
        <taxon>Pseudomonadota</taxon>
        <taxon>Betaproteobacteria</taxon>
        <taxon>Nitrosomonadales</taxon>
        <taxon>Gallionellaceae</taxon>
        <taxon>Gallionella</taxon>
    </lineage>
</organism>
<dbReference type="SUPFAM" id="SSF141868">
    <property type="entry name" value="EAL domain-like"/>
    <property type="match status" value="1"/>
</dbReference>
<dbReference type="PROSITE" id="PS50887">
    <property type="entry name" value="GGDEF"/>
    <property type="match status" value="1"/>
</dbReference>
<reference evidence="4 5" key="2">
    <citation type="submission" date="2016-03" db="EMBL/GenBank/DDBJ databases">
        <title>New uncultured bacterium of the family Gallionellaceae from acid mine drainage: description and reconstruction of genome based on metagenomic analysis of microbial community.</title>
        <authorList>
            <person name="Kadnikov V."/>
            <person name="Ivasenko D."/>
            <person name="Beletsky A."/>
            <person name="Mardanov A."/>
            <person name="Danilova E."/>
            <person name="Pimenov N."/>
            <person name="Karnachuk O."/>
            <person name="Ravin N."/>
        </authorList>
    </citation>
    <scope>NUCLEOTIDE SEQUENCE [LARGE SCALE GENOMIC DNA]</scope>
    <source>
        <strain evidence="4">ShG14-8</strain>
    </source>
</reference>
<protein>
    <submittedName>
        <fullName evidence="4">Putative diguanylate cyclase/phosphodiesterase (GGDEF &amp; EAL domains)</fullName>
    </submittedName>
</protein>
<evidence type="ECO:0000313" key="4">
    <source>
        <dbReference type="EMBL" id="KXS33010.1"/>
    </source>
</evidence>
<keyword evidence="1" id="KW-1133">Transmembrane helix</keyword>
<gene>
    <name evidence="4" type="ORF">AWT59_0853</name>
</gene>
<dbReference type="CDD" id="cd01948">
    <property type="entry name" value="EAL"/>
    <property type="match status" value="1"/>
</dbReference>
<comment type="caution">
    <text evidence="4">The sequence shown here is derived from an EMBL/GenBank/DDBJ whole genome shotgun (WGS) entry which is preliminary data.</text>
</comment>
<dbReference type="InterPro" id="IPR052155">
    <property type="entry name" value="Biofilm_reg_signaling"/>
</dbReference>
<feature type="transmembrane region" description="Helical" evidence="1">
    <location>
        <begin position="15"/>
        <end position="37"/>
    </location>
</feature>
<dbReference type="PROSITE" id="PS50883">
    <property type="entry name" value="EAL"/>
    <property type="match status" value="1"/>
</dbReference>
<dbReference type="Pfam" id="PF00990">
    <property type="entry name" value="GGDEF"/>
    <property type="match status" value="1"/>
</dbReference>
<proteinExistence type="predicted"/>
<dbReference type="Proteomes" id="UP000070578">
    <property type="component" value="Unassembled WGS sequence"/>
</dbReference>
<evidence type="ECO:0000259" key="2">
    <source>
        <dbReference type="PROSITE" id="PS50883"/>
    </source>
</evidence>